<dbReference type="AlphaFoldDB" id="A0NX31"/>
<proteinExistence type="predicted"/>
<dbReference type="InterPro" id="IPR018666">
    <property type="entry name" value="DUF2125"/>
</dbReference>
<accession>A0NX31</accession>
<keyword evidence="2" id="KW-0812">Transmembrane</keyword>
<protein>
    <recommendedName>
        <fullName evidence="5">DUF2125 domain-containing protein</fullName>
    </recommendedName>
</protein>
<dbReference type="Pfam" id="PF09898">
    <property type="entry name" value="DUF2125"/>
    <property type="match status" value="1"/>
</dbReference>
<keyword evidence="2" id="KW-1133">Transmembrane helix</keyword>
<dbReference type="Proteomes" id="UP000004848">
    <property type="component" value="Unassembled WGS sequence"/>
</dbReference>
<dbReference type="eggNOG" id="COG4093">
    <property type="taxonomic scope" value="Bacteria"/>
</dbReference>
<sequence length="370" mass="38921">MAVGGSVAGPETDRTRRECLPVSDTKTKPPKPSRRGYILLAGAIVLVIAGWSAAWFYGQSVLREQLDLQIARMADQGLDVSCADLAIAGYPFRYEVSCADLRSADRRGTAASLGGLNAVALIYNPWHVIFEARSPAAMSVPVNGLEGGLTWQTARASVKFGENAIGSFDAVIDKPEAAFDTALARGLFAAEKSEVHLRKQPESAATLESFVTVQDLSLKSLPELQQTISLRLHTRIEGGTALLSGADLFSLVQAQGGELPVELVLAEATLGEGKASAGGNLVITGDGTISGALELSLGNPDALLNSVKPLFPPDDQTFSLLQNVVKSLEPAAKEIDGVRTIALPVSIDRGVIRIGFLPLGQIPPLFPAGS</sequence>
<evidence type="ECO:0008006" key="5">
    <source>
        <dbReference type="Google" id="ProtNLM"/>
    </source>
</evidence>
<gene>
    <name evidence="3" type="ORF">SIAM614_26998</name>
</gene>
<evidence type="ECO:0000313" key="4">
    <source>
        <dbReference type="Proteomes" id="UP000004848"/>
    </source>
</evidence>
<evidence type="ECO:0000256" key="1">
    <source>
        <dbReference type="SAM" id="MobiDB-lite"/>
    </source>
</evidence>
<comment type="caution">
    <text evidence="3">The sequence shown here is derived from an EMBL/GenBank/DDBJ whole genome shotgun (WGS) entry which is preliminary data.</text>
</comment>
<evidence type="ECO:0000313" key="3">
    <source>
        <dbReference type="EMBL" id="EAV42680.1"/>
    </source>
</evidence>
<organism evidence="3 4">
    <name type="scientific">Roseibium aggregatum (strain ATCC 25650 / DSM 13394 / JCM 20685 / NBRC 16684 / NCIMB 2208 / IAM 12614 / B1)</name>
    <name type="common">Stappia aggregata</name>
    <dbReference type="NCBI Taxonomy" id="384765"/>
    <lineage>
        <taxon>Bacteria</taxon>
        <taxon>Pseudomonadati</taxon>
        <taxon>Pseudomonadota</taxon>
        <taxon>Alphaproteobacteria</taxon>
        <taxon>Hyphomicrobiales</taxon>
        <taxon>Stappiaceae</taxon>
        <taxon>Roseibium</taxon>
    </lineage>
</organism>
<feature type="transmembrane region" description="Helical" evidence="2">
    <location>
        <begin position="36"/>
        <end position="57"/>
    </location>
</feature>
<dbReference type="EMBL" id="AAUW01000013">
    <property type="protein sequence ID" value="EAV42680.1"/>
    <property type="molecule type" value="Genomic_DNA"/>
</dbReference>
<evidence type="ECO:0000256" key="2">
    <source>
        <dbReference type="SAM" id="Phobius"/>
    </source>
</evidence>
<keyword evidence="2" id="KW-0472">Membrane</keyword>
<feature type="region of interest" description="Disordered" evidence="1">
    <location>
        <begin position="1"/>
        <end position="31"/>
    </location>
</feature>
<reference evidence="3 4" key="1">
    <citation type="submission" date="2006-05" db="EMBL/GenBank/DDBJ databases">
        <authorList>
            <person name="King G."/>
            <person name="Ferriera S."/>
            <person name="Johnson J."/>
            <person name="Kravitz S."/>
            <person name="Beeson K."/>
            <person name="Sutton G."/>
            <person name="Rogers Y.-H."/>
            <person name="Friedman R."/>
            <person name="Frazier M."/>
            <person name="Venter J.C."/>
        </authorList>
    </citation>
    <scope>NUCLEOTIDE SEQUENCE [LARGE SCALE GENOMIC DNA]</scope>
    <source>
        <strain evidence="4">ATCC 25650 / DSM 13394 / JCM 20685 / NBRC 16684 / NCIMB 2208 / IAM 12614 / B1</strain>
    </source>
</reference>
<name>A0NX31_ROSAI</name>